<sequence length="52" mass="6511">MILWWAYQTIVFIGRIVSFHESTWKIINIGFTIKPWGWFHNSQTFPDYWKRY</sequence>
<evidence type="ECO:0000313" key="1">
    <source>
        <dbReference type="EMBL" id="SNQ61062.1"/>
    </source>
</evidence>
<dbReference type="Proteomes" id="UP000218615">
    <property type="component" value="Unassembled WGS sequence"/>
</dbReference>
<protein>
    <submittedName>
        <fullName evidence="1">Uncharacterized protein</fullName>
    </submittedName>
</protein>
<dbReference type="EMBL" id="FZMP01000145">
    <property type="protein sequence ID" value="SNQ61062.1"/>
    <property type="molecule type" value="Genomic_DNA"/>
</dbReference>
<evidence type="ECO:0000313" key="2">
    <source>
        <dbReference type="Proteomes" id="UP000218615"/>
    </source>
</evidence>
<proteinExistence type="predicted"/>
<keyword evidence="2" id="KW-1185">Reference proteome</keyword>
<gene>
    <name evidence="1" type="ORF">MNV_2290003</name>
</gene>
<accession>A0A284VP85</accession>
<dbReference type="AlphaFoldDB" id="A0A284VP85"/>
<name>A0A284VP85_9EURY</name>
<reference evidence="2" key="1">
    <citation type="submission" date="2017-06" db="EMBL/GenBank/DDBJ databases">
        <authorList>
            <person name="Cremers G."/>
        </authorList>
    </citation>
    <scope>NUCLEOTIDE SEQUENCE [LARGE SCALE GENOMIC DNA]</scope>
</reference>
<organism evidence="1 2">
    <name type="scientific">Candidatus Methanoperedens nitratireducens</name>
    <dbReference type="NCBI Taxonomy" id="1392998"/>
    <lineage>
        <taxon>Archaea</taxon>
        <taxon>Methanobacteriati</taxon>
        <taxon>Methanobacteriota</taxon>
        <taxon>Stenosarchaea group</taxon>
        <taxon>Methanomicrobia</taxon>
        <taxon>Methanosarcinales</taxon>
        <taxon>ANME-2 cluster</taxon>
        <taxon>Candidatus Methanoperedentaceae</taxon>
        <taxon>Candidatus Methanoperedens</taxon>
    </lineage>
</organism>